<feature type="domain" description="START" evidence="7">
    <location>
        <begin position="47"/>
        <end position="228"/>
    </location>
</feature>
<evidence type="ECO:0008006" key="10">
    <source>
        <dbReference type="Google" id="ProtNLM"/>
    </source>
</evidence>
<dbReference type="InterPro" id="IPR046879">
    <property type="entry name" value="KANL3/Tex30_Abhydrolase"/>
</dbReference>
<dbReference type="Pfam" id="PF20408">
    <property type="entry name" value="Abhydrolase_11"/>
    <property type="match status" value="1"/>
</dbReference>
<evidence type="ECO:0000259" key="6">
    <source>
        <dbReference type="PROSITE" id="PS50178"/>
    </source>
</evidence>
<evidence type="ECO:0000259" key="7">
    <source>
        <dbReference type="PROSITE" id="PS50848"/>
    </source>
</evidence>
<keyword evidence="2 4" id="KW-0863">Zinc-finger</keyword>
<dbReference type="SMART" id="SM00064">
    <property type="entry name" value="FYVE"/>
    <property type="match status" value="2"/>
</dbReference>
<comment type="caution">
    <text evidence="8">The sequence shown here is derived from an EMBL/GenBank/DDBJ whole genome shotgun (WGS) entry which is preliminary data.</text>
</comment>
<feature type="domain" description="FYVE-type" evidence="6">
    <location>
        <begin position="767"/>
        <end position="819"/>
    </location>
</feature>
<gene>
    <name evidence="8" type="ORF">THRCLA_02474</name>
</gene>
<feature type="region of interest" description="Disordered" evidence="5">
    <location>
        <begin position="424"/>
        <end position="446"/>
    </location>
</feature>
<keyword evidence="1" id="KW-0479">Metal-binding</keyword>
<dbReference type="Proteomes" id="UP000243217">
    <property type="component" value="Unassembled WGS sequence"/>
</dbReference>
<dbReference type="InterPro" id="IPR002913">
    <property type="entry name" value="START_lipid-bd_dom"/>
</dbReference>
<dbReference type="Gene3D" id="3.30.40.10">
    <property type="entry name" value="Zinc/RING finger domain, C3HC4 (zinc finger)"/>
    <property type="match status" value="2"/>
</dbReference>
<protein>
    <recommendedName>
        <fullName evidence="10">FYVE-type domain-containing protein</fullName>
    </recommendedName>
</protein>
<evidence type="ECO:0000256" key="2">
    <source>
        <dbReference type="ARBA" id="ARBA00022771"/>
    </source>
</evidence>
<dbReference type="InterPro" id="IPR013083">
    <property type="entry name" value="Znf_RING/FYVE/PHD"/>
</dbReference>
<dbReference type="EMBL" id="JNBS01000463">
    <property type="protein sequence ID" value="OQS05382.1"/>
    <property type="molecule type" value="Genomic_DNA"/>
</dbReference>
<dbReference type="InterPro" id="IPR023393">
    <property type="entry name" value="START-like_dom_sf"/>
</dbReference>
<dbReference type="Gene3D" id="3.30.530.20">
    <property type="match status" value="2"/>
</dbReference>
<dbReference type="PROSITE" id="PS50848">
    <property type="entry name" value="START"/>
    <property type="match status" value="2"/>
</dbReference>
<evidence type="ECO:0000256" key="5">
    <source>
        <dbReference type="SAM" id="MobiDB-lite"/>
    </source>
</evidence>
<evidence type="ECO:0000313" key="8">
    <source>
        <dbReference type="EMBL" id="OQS05382.1"/>
    </source>
</evidence>
<dbReference type="InterPro" id="IPR029058">
    <property type="entry name" value="AB_hydrolase_fold"/>
</dbReference>
<sequence length="1139" mass="128874">MSFTLPRGVFYTPPLTAKERAEYIARGRSELREFIASVVKKQDSYVWDPLGDSHGVSLFQAYDPKHKADKSMMQYRALAKIDASLEEIAELHCFDTKEGCDQYRQYYAHDILDMVTLYTLLEKSPTHPLEQIYIKWSTFQSPVAVIKHRDFLYLETQDAFILENGRRGWAFCQSSIEIETCPQLTQYDIVRGALNRTGCVFMETEHPGRLEVIYHVAVDPKGSVPQWVRQMSIKRRGKSIMRLDSYIHEMRLSHLPMQAKLSGPVGPFPKHCATCNVSFRFRASKICQSCSKVICSKCSRKWSLPVLQNAKADVRVCHACSLSVRDGSFWESSRETTSSSSSSIQLKSLERENSSSSIHLRETSSSTSLHLRSLESASMPEVLRNSVRIADDDMYQDYTASLPRPSSRQSSIVKDQCDLSYVDVYRTPGSPKRKPSTTTKPTHRRTSIARNSIVGSSPQLLETITSATPSKLDMDLDSDFNIVAPVLPNFFFMPNKKRFPVPDDFLHPLELSSDQIDKFIKQGDESFKQFVTATIEPMPIQLWSPIGQVHGVSLYQMRSSSNSGIIPYRAVGQISATIEEVAQLHAFETRSKCIDHLRIYASDILDIFPLYSLIDRTEENLCHQVYIKWVAVQSPMSLLNNRDYLFLEAQNQFTLPSGHRGWAYCQNSIELECCPEQKQLDLVRGSFENAGCIFLETNKPGVLDVIYHMAADDKGSIPQFARQLTIRQRSRKIIMVDDHVHQQRLRVVLEGGAANTTTPTSISRPKHCMLCETSFRFRKPRVCKSCSKVICSNCSRSWQIYDGDATPVRICHTCSRTARNGPQPASMGLRKEESISENYLEDDAWSTQPPGLTNDKIDMSYLQVYNTKPRQALPRTMSLNLPAKQQDYSARRARHMSEDDCFADYSSDAALFDVDSLVHPTLRIKLSDERKSILVVLPGASGGFSAGMKELILEKLSEVTIHNDIEAKIRWNVGKANAPANLKLVNDFCPSEEQLKEYGVDGYYVMAHSFGNRVLCEMLGSNSLKNVKGIILSGYPLYGPKDNEERVNQLKLIPKTIKVLAISGTNDEFLNRSYKKVDGEELLKSVFDDLDIEQIQIEMLENCGHDIPKTKGKKQKETTSAAANRVLELLTSFCVLRSR</sequence>
<dbReference type="Gene3D" id="3.40.50.1820">
    <property type="entry name" value="alpha/beta hydrolase"/>
    <property type="match status" value="1"/>
</dbReference>
<dbReference type="PANTHER" id="PTHR13510:SF44">
    <property type="entry name" value="RABENOSYN-5"/>
    <property type="match status" value="1"/>
</dbReference>
<evidence type="ECO:0000313" key="9">
    <source>
        <dbReference type="Proteomes" id="UP000243217"/>
    </source>
</evidence>
<dbReference type="PANTHER" id="PTHR13510">
    <property type="entry name" value="FYVE-FINGER-CONTAINING RAB5 EFFECTOR PROTEIN RABENOSYN-5-RELATED"/>
    <property type="match status" value="1"/>
</dbReference>
<evidence type="ECO:0000256" key="3">
    <source>
        <dbReference type="ARBA" id="ARBA00022833"/>
    </source>
</evidence>
<feature type="compositionally biased region" description="Basic residues" evidence="5">
    <location>
        <begin position="431"/>
        <end position="446"/>
    </location>
</feature>
<dbReference type="Pfam" id="PF01363">
    <property type="entry name" value="FYVE"/>
    <property type="match status" value="1"/>
</dbReference>
<name>A0A1W0A525_9STRA</name>
<keyword evidence="9" id="KW-1185">Reference proteome</keyword>
<dbReference type="GO" id="GO:0008270">
    <property type="term" value="F:zinc ion binding"/>
    <property type="evidence" value="ECO:0007669"/>
    <property type="project" value="UniProtKB-KW"/>
</dbReference>
<dbReference type="InterPro" id="IPR000306">
    <property type="entry name" value="Znf_FYVE"/>
</dbReference>
<dbReference type="InterPro" id="IPR052727">
    <property type="entry name" value="Rab4/Rab5_effector"/>
</dbReference>
<feature type="domain" description="START" evidence="7">
    <location>
        <begin position="541"/>
        <end position="724"/>
    </location>
</feature>
<dbReference type="GO" id="GO:0008289">
    <property type="term" value="F:lipid binding"/>
    <property type="evidence" value="ECO:0007669"/>
    <property type="project" value="InterPro"/>
</dbReference>
<reference evidence="8 9" key="1">
    <citation type="journal article" date="2014" name="Genome Biol. Evol.">
        <title>The secreted proteins of Achlya hypogyna and Thraustotheca clavata identify the ancestral oomycete secretome and reveal gene acquisitions by horizontal gene transfer.</title>
        <authorList>
            <person name="Misner I."/>
            <person name="Blouin N."/>
            <person name="Leonard G."/>
            <person name="Richards T.A."/>
            <person name="Lane C.E."/>
        </authorList>
    </citation>
    <scope>NUCLEOTIDE SEQUENCE [LARGE SCALE GENOMIC DNA]</scope>
    <source>
        <strain evidence="8 9">ATCC 34112</strain>
    </source>
</reference>
<dbReference type="OrthoDB" id="77298at2759"/>
<dbReference type="InterPro" id="IPR017455">
    <property type="entry name" value="Znf_FYVE-rel"/>
</dbReference>
<keyword evidence="3" id="KW-0862">Zinc</keyword>
<dbReference type="SUPFAM" id="SSF53474">
    <property type="entry name" value="alpha/beta-Hydrolases"/>
    <property type="match status" value="1"/>
</dbReference>
<dbReference type="PROSITE" id="PS50178">
    <property type="entry name" value="ZF_FYVE"/>
    <property type="match status" value="2"/>
</dbReference>
<dbReference type="InterPro" id="IPR011011">
    <property type="entry name" value="Znf_FYVE_PHD"/>
</dbReference>
<proteinExistence type="predicted"/>
<evidence type="ECO:0000256" key="4">
    <source>
        <dbReference type="PROSITE-ProRule" id="PRU00091"/>
    </source>
</evidence>
<organism evidence="8 9">
    <name type="scientific">Thraustotheca clavata</name>
    <dbReference type="NCBI Taxonomy" id="74557"/>
    <lineage>
        <taxon>Eukaryota</taxon>
        <taxon>Sar</taxon>
        <taxon>Stramenopiles</taxon>
        <taxon>Oomycota</taxon>
        <taxon>Saprolegniomycetes</taxon>
        <taxon>Saprolegniales</taxon>
        <taxon>Achlyaceae</taxon>
        <taxon>Thraustotheca</taxon>
    </lineage>
</organism>
<dbReference type="SUPFAM" id="SSF57903">
    <property type="entry name" value="FYVE/PHD zinc finger"/>
    <property type="match status" value="2"/>
</dbReference>
<dbReference type="SUPFAM" id="SSF55961">
    <property type="entry name" value="Bet v1-like"/>
    <property type="match status" value="2"/>
</dbReference>
<dbReference type="CDD" id="cd00065">
    <property type="entry name" value="FYVE_like_SF"/>
    <property type="match status" value="2"/>
</dbReference>
<evidence type="ECO:0000256" key="1">
    <source>
        <dbReference type="ARBA" id="ARBA00022723"/>
    </source>
</evidence>
<dbReference type="AlphaFoldDB" id="A0A1W0A525"/>
<accession>A0A1W0A525</accession>
<dbReference type="Pfam" id="PF01852">
    <property type="entry name" value="START"/>
    <property type="match status" value="1"/>
</dbReference>
<feature type="domain" description="FYVE-type" evidence="6">
    <location>
        <begin position="271"/>
        <end position="325"/>
    </location>
</feature>